<keyword evidence="3" id="KW-1185">Reference proteome</keyword>
<feature type="compositionally biased region" description="Basic and acidic residues" evidence="1">
    <location>
        <begin position="1"/>
        <end position="19"/>
    </location>
</feature>
<dbReference type="AlphaFoldDB" id="A0A501W899"/>
<dbReference type="Proteomes" id="UP000316727">
    <property type="component" value="Unassembled WGS sequence"/>
</dbReference>
<gene>
    <name evidence="2" type="ORF">FJM65_08020</name>
</gene>
<protein>
    <submittedName>
        <fullName evidence="2">Uncharacterized protein</fullName>
    </submittedName>
</protein>
<reference evidence="2 3" key="1">
    <citation type="submission" date="2019-06" db="EMBL/GenBank/DDBJ databases">
        <title>A novel bacterium of genus Pontibacter, isolated from marine sediment.</title>
        <authorList>
            <person name="Huang H."/>
            <person name="Mo K."/>
            <person name="Hu Y."/>
        </authorList>
    </citation>
    <scope>NUCLEOTIDE SEQUENCE [LARGE SCALE GENOMIC DNA]</scope>
    <source>
        <strain evidence="2 3">HB172049</strain>
    </source>
</reference>
<organism evidence="2 3">
    <name type="scientific">Pontibacter mangrovi</name>
    <dbReference type="NCBI Taxonomy" id="2589816"/>
    <lineage>
        <taxon>Bacteria</taxon>
        <taxon>Pseudomonadati</taxon>
        <taxon>Bacteroidota</taxon>
        <taxon>Cytophagia</taxon>
        <taxon>Cytophagales</taxon>
        <taxon>Hymenobacteraceae</taxon>
        <taxon>Pontibacter</taxon>
    </lineage>
</organism>
<name>A0A501W899_9BACT</name>
<evidence type="ECO:0000313" key="2">
    <source>
        <dbReference type="EMBL" id="TPE44952.1"/>
    </source>
</evidence>
<accession>A0A501W899</accession>
<dbReference type="EMBL" id="VFRQ01000003">
    <property type="protein sequence ID" value="TPE44952.1"/>
    <property type="molecule type" value="Genomic_DNA"/>
</dbReference>
<sequence length="61" mass="7243">MKVHLEHKSHETFIPEHEKERRRKAGEKMAACGYTRKNTTTKKEEVTCFYCLQVMSLPNFN</sequence>
<feature type="region of interest" description="Disordered" evidence="1">
    <location>
        <begin position="1"/>
        <end position="27"/>
    </location>
</feature>
<evidence type="ECO:0000256" key="1">
    <source>
        <dbReference type="SAM" id="MobiDB-lite"/>
    </source>
</evidence>
<comment type="caution">
    <text evidence="2">The sequence shown here is derived from an EMBL/GenBank/DDBJ whole genome shotgun (WGS) entry which is preliminary data.</text>
</comment>
<evidence type="ECO:0000313" key="3">
    <source>
        <dbReference type="Proteomes" id="UP000316727"/>
    </source>
</evidence>
<dbReference type="SUPFAM" id="SSF57924">
    <property type="entry name" value="Inhibitor of apoptosis (IAP) repeat"/>
    <property type="match status" value="1"/>
</dbReference>
<dbReference type="RefSeq" id="WP_140620977.1">
    <property type="nucleotide sequence ID" value="NZ_VFRQ01000003.1"/>
</dbReference>
<proteinExistence type="predicted"/>